<organism evidence="3 4">
    <name type="scientific">Natrinema soli</name>
    <dbReference type="NCBI Taxonomy" id="1930624"/>
    <lineage>
        <taxon>Archaea</taxon>
        <taxon>Methanobacteriati</taxon>
        <taxon>Methanobacteriota</taxon>
        <taxon>Stenosarchaea group</taxon>
        <taxon>Halobacteria</taxon>
        <taxon>Halobacteriales</taxon>
        <taxon>Natrialbaceae</taxon>
        <taxon>Natrinema</taxon>
    </lineage>
</organism>
<dbReference type="AlphaFoldDB" id="A0ABD5SGJ4"/>
<dbReference type="RefSeq" id="WP_273737268.1">
    <property type="nucleotide sequence ID" value="NZ_JAQIVI010000057.1"/>
</dbReference>
<keyword evidence="1" id="KW-0862">Zinc</keyword>
<comment type="caution">
    <text evidence="3">The sequence shown here is derived from an EMBL/GenBank/DDBJ whole genome shotgun (WGS) entry which is preliminary data.</text>
</comment>
<dbReference type="EMBL" id="JBHSWV010000057">
    <property type="protein sequence ID" value="MFC6764182.1"/>
    <property type="molecule type" value="Genomic_DNA"/>
</dbReference>
<protein>
    <recommendedName>
        <fullName evidence="2">SWIM-type domain-containing protein</fullName>
    </recommendedName>
</protein>
<dbReference type="InterPro" id="IPR058431">
    <property type="entry name" value="DUF8118"/>
</dbReference>
<sequence>MNQNVTRSQEVGEQFDDRDRRALEQYLTVLEDVGDVAGRRGEYEVVSESGSSYVVNTLLGACTCPDHEYRDVKCKHRRRVGFATGERTVPDSGDVAGKLGEHVTRDDVDGHEESESADDVETCRCECGELNTVDAGDDLECWSCFRDTDSIEVTTESDSGKVAMTDGGVTVREAVEDAELLEDDADPWKGPFAEYDKYGQLTDAKFYRCRDCAREVVTGRKEFATHREGCRFDE</sequence>
<dbReference type="InterPro" id="IPR007527">
    <property type="entry name" value="Znf_SWIM"/>
</dbReference>
<dbReference type="Proteomes" id="UP001596383">
    <property type="component" value="Unassembled WGS sequence"/>
</dbReference>
<dbReference type="Pfam" id="PF26435">
    <property type="entry name" value="DUF8118"/>
    <property type="match status" value="1"/>
</dbReference>
<dbReference type="GO" id="GO:0008270">
    <property type="term" value="F:zinc ion binding"/>
    <property type="evidence" value="ECO:0007669"/>
    <property type="project" value="UniProtKB-KW"/>
</dbReference>
<evidence type="ECO:0000313" key="4">
    <source>
        <dbReference type="Proteomes" id="UP001596383"/>
    </source>
</evidence>
<keyword evidence="4" id="KW-1185">Reference proteome</keyword>
<proteinExistence type="predicted"/>
<dbReference type="PROSITE" id="PS50966">
    <property type="entry name" value="ZF_SWIM"/>
    <property type="match status" value="1"/>
</dbReference>
<evidence type="ECO:0000256" key="1">
    <source>
        <dbReference type="PROSITE-ProRule" id="PRU00325"/>
    </source>
</evidence>
<gene>
    <name evidence="3" type="ORF">ACFQE6_03685</name>
</gene>
<evidence type="ECO:0000313" key="3">
    <source>
        <dbReference type="EMBL" id="MFC6764182.1"/>
    </source>
</evidence>
<accession>A0ABD5SGJ4</accession>
<keyword evidence="1" id="KW-0863">Zinc-finger</keyword>
<reference evidence="3 4" key="1">
    <citation type="journal article" date="2019" name="Int. J. Syst. Evol. Microbiol.">
        <title>The Global Catalogue of Microorganisms (GCM) 10K type strain sequencing project: providing services to taxonomists for standard genome sequencing and annotation.</title>
        <authorList>
            <consortium name="The Broad Institute Genomics Platform"/>
            <consortium name="The Broad Institute Genome Sequencing Center for Infectious Disease"/>
            <person name="Wu L."/>
            <person name="Ma J."/>
        </authorList>
    </citation>
    <scope>NUCLEOTIDE SEQUENCE [LARGE SCALE GENOMIC DNA]</scope>
    <source>
        <strain evidence="3 4">LMG 29247</strain>
    </source>
</reference>
<feature type="domain" description="SWIM-type" evidence="2">
    <location>
        <begin position="53"/>
        <end position="85"/>
    </location>
</feature>
<keyword evidence="1" id="KW-0479">Metal-binding</keyword>
<evidence type="ECO:0000259" key="2">
    <source>
        <dbReference type="PROSITE" id="PS50966"/>
    </source>
</evidence>
<name>A0ABD5SGJ4_9EURY</name>